<dbReference type="AlphaFoldDB" id="A0AAX2M764"/>
<dbReference type="InterPro" id="IPR029070">
    <property type="entry name" value="Chitinase_insertion_sf"/>
</dbReference>
<dbReference type="GO" id="GO:0008061">
    <property type="term" value="F:chitin binding"/>
    <property type="evidence" value="ECO:0007669"/>
    <property type="project" value="InterPro"/>
</dbReference>
<keyword evidence="3" id="KW-0326">Glycosidase</keyword>
<dbReference type="PROSITE" id="PS51910">
    <property type="entry name" value="GH18_2"/>
    <property type="match status" value="1"/>
</dbReference>
<dbReference type="SMART" id="SM00636">
    <property type="entry name" value="Glyco_18"/>
    <property type="match status" value="1"/>
</dbReference>
<evidence type="ECO:0000259" key="2">
    <source>
        <dbReference type="PROSITE" id="PS51910"/>
    </source>
</evidence>
<dbReference type="SUPFAM" id="SSF51445">
    <property type="entry name" value="(Trans)glycosidases"/>
    <property type="match status" value="1"/>
</dbReference>
<dbReference type="RefSeq" id="WP_223938019.1">
    <property type="nucleotide sequence ID" value="NZ_JBHMEH010000017.1"/>
</dbReference>
<evidence type="ECO:0000256" key="1">
    <source>
        <dbReference type="SAM" id="SignalP"/>
    </source>
</evidence>
<organism evidence="3 4">
    <name type="scientific">Chromobacterium violaceum</name>
    <dbReference type="NCBI Taxonomy" id="536"/>
    <lineage>
        <taxon>Bacteria</taxon>
        <taxon>Pseudomonadati</taxon>
        <taxon>Pseudomonadota</taxon>
        <taxon>Betaproteobacteria</taxon>
        <taxon>Neisseriales</taxon>
        <taxon>Chromobacteriaceae</taxon>
        <taxon>Chromobacterium</taxon>
    </lineage>
</organism>
<dbReference type="GO" id="GO:0016798">
    <property type="term" value="F:hydrolase activity, acting on glycosyl bonds"/>
    <property type="evidence" value="ECO:0007669"/>
    <property type="project" value="UniProtKB-KW"/>
</dbReference>
<dbReference type="Pfam" id="PF00704">
    <property type="entry name" value="Glyco_hydro_18"/>
    <property type="match status" value="1"/>
</dbReference>
<feature type="chain" id="PRO_5043746520" evidence="1">
    <location>
        <begin position="22"/>
        <end position="338"/>
    </location>
</feature>
<keyword evidence="3" id="KW-0378">Hydrolase</keyword>
<dbReference type="EC" id="3.2.-.-" evidence="3"/>
<accession>A0AAX2M764</accession>
<keyword evidence="1" id="KW-0732">Signal</keyword>
<dbReference type="InterPro" id="IPR011583">
    <property type="entry name" value="Chitinase_II/V-like_cat"/>
</dbReference>
<comment type="caution">
    <text evidence="3">The sequence shown here is derived from an EMBL/GenBank/DDBJ whole genome shotgun (WGS) entry which is preliminary data.</text>
</comment>
<gene>
    <name evidence="3" type="primary">ydhD</name>
    <name evidence="3" type="ORF">NCTC8684_01202</name>
</gene>
<reference evidence="3 4" key="1">
    <citation type="submission" date="2018-06" db="EMBL/GenBank/DDBJ databases">
        <authorList>
            <consortium name="Pathogen Informatics"/>
            <person name="Doyle S."/>
        </authorList>
    </citation>
    <scope>NUCLEOTIDE SEQUENCE [LARGE SCALE GENOMIC DNA]</scope>
    <source>
        <strain evidence="3 4">NCTC8684</strain>
    </source>
</reference>
<evidence type="ECO:0000313" key="3">
    <source>
        <dbReference type="EMBL" id="SUX32129.1"/>
    </source>
</evidence>
<dbReference type="Gene3D" id="3.10.50.10">
    <property type="match status" value="1"/>
</dbReference>
<dbReference type="PANTHER" id="PTHR46066:SF2">
    <property type="entry name" value="CHITINASE DOMAIN-CONTAINING PROTEIN 1"/>
    <property type="match status" value="1"/>
</dbReference>
<dbReference type="EMBL" id="UIGR01000001">
    <property type="protein sequence ID" value="SUX32129.1"/>
    <property type="molecule type" value="Genomic_DNA"/>
</dbReference>
<proteinExistence type="predicted"/>
<sequence>MKKTISILLAGLALAASQAQAGPMVLAYYSGYAGNYAALTRYAASFNAVAVDFYNITAQGAVTGNGDPAPNDAISFLLGRKIPAYGCVSNVDGKGNWSADIAHAVSTSAQSQAVANLVKFAQDKRFSGINVDFEAVAQGDRNNFSHFIQVLGRALHAKGLKLIVSVPAFSAKDENHPANYGYDLRALGAAADYLQIMSYDEAIPAWDPGPVAGSDWMEDDLDYAVERVPAAKILNGIPAYGYDWKRPGDGGMMYWKDTQALIARYGAQPRYDAGTHSLTFNYGAADGSRHTVWTENARSVALKASLVNAYGLGGTSLYALGMEDDAFWAAVKQGLAQR</sequence>
<name>A0AAX2M764_CHRVL</name>
<dbReference type="Gene3D" id="3.20.20.80">
    <property type="entry name" value="Glycosidases"/>
    <property type="match status" value="1"/>
</dbReference>
<feature type="signal peptide" evidence="1">
    <location>
        <begin position="1"/>
        <end position="21"/>
    </location>
</feature>
<protein>
    <submittedName>
        <fullName evidence="3">Sporulation-specific glycosylase ydhD</fullName>
        <ecNumber evidence="3">3.2.-.-</ecNumber>
    </submittedName>
</protein>
<dbReference type="GO" id="GO:0005975">
    <property type="term" value="P:carbohydrate metabolic process"/>
    <property type="evidence" value="ECO:0007669"/>
    <property type="project" value="InterPro"/>
</dbReference>
<dbReference type="InterPro" id="IPR017853">
    <property type="entry name" value="GH"/>
</dbReference>
<feature type="domain" description="GH18" evidence="2">
    <location>
        <begin position="23"/>
        <end position="338"/>
    </location>
</feature>
<evidence type="ECO:0000313" key="4">
    <source>
        <dbReference type="Proteomes" id="UP000254029"/>
    </source>
</evidence>
<dbReference type="Proteomes" id="UP000254029">
    <property type="component" value="Unassembled WGS sequence"/>
</dbReference>
<dbReference type="InterPro" id="IPR001223">
    <property type="entry name" value="Glyco_hydro18_cat"/>
</dbReference>
<dbReference type="PANTHER" id="PTHR46066">
    <property type="entry name" value="CHITINASE DOMAIN-CONTAINING PROTEIN 1 FAMILY MEMBER"/>
    <property type="match status" value="1"/>
</dbReference>